<feature type="region of interest" description="Disordered" evidence="1">
    <location>
        <begin position="106"/>
        <end position="127"/>
    </location>
</feature>
<proteinExistence type="predicted"/>
<sequence>MKIIRDEEWLKTLEVNVIDHVETSYMLMNVVKVEKNFTTACVLENKQLKAWILYITSDPDYLDISQYISKSIYKLPKWREISYFNMILTTPLKSLERKGYPVDRVLQSKSQNNKKHGQKSSTRKPVNLTPQITQNLRNTLQDAIKACHSNFGSTINSQASTAIIDESQSSYCDVIPGHLLDYVETKLGIELYGSKGANKLEILSRSNEAPLYRFINMLKDIGSIFEIPSDAIHIFYDNYTSSVAFNRDRALFFNLNYYIGLHDRECRDKPSGDAMTYWYMTFCHELAHNLVQSHSSEHEVSIKSKYIFFFS</sequence>
<keyword evidence="3" id="KW-1185">Reference proteome</keyword>
<comment type="caution">
    <text evidence="2">The sequence shown here is derived from an EMBL/GenBank/DDBJ whole genome shotgun (WGS) entry which is preliminary data.</text>
</comment>
<evidence type="ECO:0000313" key="2">
    <source>
        <dbReference type="EMBL" id="RIA98329.1"/>
    </source>
</evidence>
<gene>
    <name evidence="2" type="ORF">C1645_140589</name>
</gene>
<organism evidence="2 3">
    <name type="scientific">Glomus cerebriforme</name>
    <dbReference type="NCBI Taxonomy" id="658196"/>
    <lineage>
        <taxon>Eukaryota</taxon>
        <taxon>Fungi</taxon>
        <taxon>Fungi incertae sedis</taxon>
        <taxon>Mucoromycota</taxon>
        <taxon>Glomeromycotina</taxon>
        <taxon>Glomeromycetes</taxon>
        <taxon>Glomerales</taxon>
        <taxon>Glomeraceae</taxon>
        <taxon>Glomus</taxon>
    </lineage>
</organism>
<name>A0A397TLS4_9GLOM</name>
<dbReference type="Proteomes" id="UP000265703">
    <property type="component" value="Unassembled WGS sequence"/>
</dbReference>
<dbReference type="PANTHER" id="PTHR47839:SF1">
    <property type="entry name" value="DOMAIN PROTEIN, PUTATIVE (AFU_ORTHOLOGUE AFUA_6G04830)-RELATED"/>
    <property type="match status" value="1"/>
</dbReference>
<evidence type="ECO:0000256" key="1">
    <source>
        <dbReference type="SAM" id="MobiDB-lite"/>
    </source>
</evidence>
<dbReference type="STRING" id="658196.A0A397TLS4"/>
<dbReference type="OrthoDB" id="10031156at2759"/>
<evidence type="ECO:0000313" key="3">
    <source>
        <dbReference type="Proteomes" id="UP000265703"/>
    </source>
</evidence>
<reference evidence="2 3" key="1">
    <citation type="submission" date="2018-06" db="EMBL/GenBank/DDBJ databases">
        <title>Comparative genomics reveals the genomic features of Rhizophagus irregularis, R. cerebriforme, R. diaphanum and Gigaspora rosea, and their symbiotic lifestyle signature.</title>
        <authorList>
            <person name="Morin E."/>
            <person name="San Clemente H."/>
            <person name="Chen E.C.H."/>
            <person name="De La Providencia I."/>
            <person name="Hainaut M."/>
            <person name="Kuo A."/>
            <person name="Kohler A."/>
            <person name="Murat C."/>
            <person name="Tang N."/>
            <person name="Roy S."/>
            <person name="Loubradou J."/>
            <person name="Henrissat B."/>
            <person name="Grigoriev I.V."/>
            <person name="Corradi N."/>
            <person name="Roux C."/>
            <person name="Martin F.M."/>
        </authorList>
    </citation>
    <scope>NUCLEOTIDE SEQUENCE [LARGE SCALE GENOMIC DNA]</scope>
    <source>
        <strain evidence="2 3">DAOM 227022</strain>
    </source>
</reference>
<protein>
    <submittedName>
        <fullName evidence="2">Uncharacterized protein</fullName>
    </submittedName>
</protein>
<feature type="compositionally biased region" description="Basic residues" evidence="1">
    <location>
        <begin position="112"/>
        <end position="122"/>
    </location>
</feature>
<dbReference type="AlphaFoldDB" id="A0A397TLS4"/>
<accession>A0A397TLS4</accession>
<dbReference type="EMBL" id="QKYT01000017">
    <property type="protein sequence ID" value="RIA98329.1"/>
    <property type="molecule type" value="Genomic_DNA"/>
</dbReference>
<dbReference type="PANTHER" id="PTHR47839">
    <property type="entry name" value="DOMAIN PROTEIN, PUTATIVE (AFU_ORTHOLOGUE AFUA_6G04830)-RELATED"/>
    <property type="match status" value="1"/>
</dbReference>